<evidence type="ECO:0000313" key="14">
    <source>
        <dbReference type="EMBL" id="BCA29683.1"/>
    </source>
</evidence>
<evidence type="ECO:0000256" key="5">
    <source>
        <dbReference type="ARBA" id="ARBA00013433"/>
    </source>
</evidence>
<dbReference type="NCBIfam" id="TIGR02541">
    <property type="entry name" value="flagell_FlgJ"/>
    <property type="match status" value="1"/>
</dbReference>
<dbReference type="Pfam" id="PF10135">
    <property type="entry name" value="Rod-binding"/>
    <property type="match status" value="1"/>
</dbReference>
<dbReference type="Gene3D" id="2.10.70.40">
    <property type="entry name" value="peptidoglycan hydrolase"/>
    <property type="match status" value="1"/>
</dbReference>
<dbReference type="FunFam" id="2.10.70.40:FF:000001">
    <property type="entry name" value="Flagellar assembly peptidoglycan hydrolase FlgJ"/>
    <property type="match status" value="1"/>
</dbReference>
<dbReference type="EMBL" id="AP022642">
    <property type="protein sequence ID" value="BCA29683.1"/>
    <property type="molecule type" value="Genomic_DNA"/>
</dbReference>
<dbReference type="InterPro" id="IPR013377">
    <property type="entry name" value="FlgJ"/>
</dbReference>
<dbReference type="Proteomes" id="UP000501237">
    <property type="component" value="Chromosome"/>
</dbReference>
<dbReference type="SUPFAM" id="SSF53955">
    <property type="entry name" value="Lysozyme-like"/>
    <property type="match status" value="1"/>
</dbReference>
<dbReference type="PANTHER" id="PTHR33308">
    <property type="entry name" value="PEPTIDOGLYCAN HYDROLASE FLGJ"/>
    <property type="match status" value="1"/>
</dbReference>
<evidence type="ECO:0000256" key="8">
    <source>
        <dbReference type="ARBA" id="ARBA00022801"/>
    </source>
</evidence>
<comment type="function">
    <text evidence="1">Flagellum-specific muramidase which hydrolyzes the peptidoglycan layer to assemble the rod structure in the periplasmic space.</text>
</comment>
<accession>A0A679GGQ7</accession>
<sequence>MDSRLTTGLATRGAIDSGAFTDLNRMAQFKVGKGRDGEENVKKVAQEFESLFVNEMLKSMRAAGDVFAEGNFLNSNESKTYRDMYDQQLAVTISKGHGIGLADVLTRQLSKTKSTGKANPFAQVAETAGAQWPQKGSSPVAAPEAGRDDSKLLAQRRISLPSRFTDRLLAGIVPPAGAADGKQALAGSDWLPAKSYGAPERGVASVDGDNAVIGRRIAQPPLAPGKPAFSSPQEFIDTMMPMAQEAAKSIGVDPRFLVAQAALETGWGKSIIRQQDGSSSHNLFGIKSHGWDGQSARAVTTEYKDGEAVKEAASFRAYDSYRQSFRDYVSFLQGNDRYQDALAVTDKPERFVRELQQAGYATDPQYARKVTQIARQMQTYQAVASVGSVPNS</sequence>
<keyword evidence="10" id="KW-0961">Cell wall biogenesis/degradation</keyword>
<evidence type="ECO:0000256" key="3">
    <source>
        <dbReference type="ARBA" id="ARBA00006880"/>
    </source>
</evidence>
<organism evidence="14 15">
    <name type="scientific">Metapseudomonas otitidis</name>
    <dbReference type="NCBI Taxonomy" id="319939"/>
    <lineage>
        <taxon>Bacteria</taxon>
        <taxon>Pseudomonadati</taxon>
        <taxon>Pseudomonadota</taxon>
        <taxon>Gammaproteobacteria</taxon>
        <taxon>Pseudomonadales</taxon>
        <taxon>Pseudomonadaceae</taxon>
        <taxon>Metapseudomonas</taxon>
    </lineage>
</organism>
<dbReference type="GO" id="GO:0044780">
    <property type="term" value="P:bacterial-type flagellum assembly"/>
    <property type="evidence" value="ECO:0007669"/>
    <property type="project" value="InterPro"/>
</dbReference>
<comment type="subcellular location">
    <subcellularLocation>
        <location evidence="2">Periplasm</location>
    </subcellularLocation>
</comment>
<reference evidence="14 15" key="1">
    <citation type="journal article" date="2020" name="Microbiol. Resour. Announc.">
        <title>Complete genome sequence of Pseudomonas otitidis strain MrB4, isolated from Lake Biwa in Japan.</title>
        <authorList>
            <person name="Miyazaki K."/>
            <person name="Hase E."/>
            <person name="Maruya T."/>
        </authorList>
    </citation>
    <scope>NUCLEOTIDE SEQUENCE [LARGE SCALE GENOMIC DNA]</scope>
    <source>
        <strain evidence="14 15">MrB4</strain>
    </source>
</reference>
<dbReference type="Gene3D" id="1.10.530.10">
    <property type="match status" value="1"/>
</dbReference>
<feature type="region of interest" description="Disordered" evidence="12">
    <location>
        <begin position="128"/>
        <end position="148"/>
    </location>
</feature>
<dbReference type="InterPro" id="IPR019301">
    <property type="entry name" value="Flagellar_prot_FlgJ_N"/>
</dbReference>
<evidence type="ECO:0000256" key="12">
    <source>
        <dbReference type="SAM" id="MobiDB-lite"/>
    </source>
</evidence>
<evidence type="ECO:0000256" key="10">
    <source>
        <dbReference type="ARBA" id="ARBA00023316"/>
    </source>
</evidence>
<evidence type="ECO:0000256" key="7">
    <source>
        <dbReference type="ARBA" id="ARBA00022795"/>
    </source>
</evidence>
<dbReference type="GO" id="GO:0016798">
    <property type="term" value="F:hydrolase activity, acting on glycosyl bonds"/>
    <property type="evidence" value="ECO:0007669"/>
    <property type="project" value="UniProtKB-KW"/>
</dbReference>
<keyword evidence="6" id="KW-0574">Periplasm</keyword>
<dbReference type="InterPro" id="IPR023346">
    <property type="entry name" value="Lysozyme-like_dom_sf"/>
</dbReference>
<dbReference type="GeneID" id="57398878"/>
<dbReference type="RefSeq" id="WP_142007947.1">
    <property type="nucleotide sequence ID" value="NZ_AP022642.1"/>
</dbReference>
<dbReference type="SMART" id="SM00047">
    <property type="entry name" value="LYZ2"/>
    <property type="match status" value="1"/>
</dbReference>
<dbReference type="InterPro" id="IPR051056">
    <property type="entry name" value="Glycosyl_Hydrolase_73"/>
</dbReference>
<evidence type="ECO:0000256" key="2">
    <source>
        <dbReference type="ARBA" id="ARBA00004418"/>
    </source>
</evidence>
<evidence type="ECO:0000256" key="4">
    <source>
        <dbReference type="ARBA" id="ARBA00007974"/>
    </source>
</evidence>
<feature type="domain" description="Mannosyl-glycoprotein endo-beta-N-acetylglucosamidase-like" evidence="13">
    <location>
        <begin position="222"/>
        <end position="381"/>
    </location>
</feature>
<dbReference type="GO" id="GO:0004040">
    <property type="term" value="F:amidase activity"/>
    <property type="evidence" value="ECO:0007669"/>
    <property type="project" value="InterPro"/>
</dbReference>
<evidence type="ECO:0000256" key="9">
    <source>
        <dbReference type="ARBA" id="ARBA00023295"/>
    </source>
</evidence>
<dbReference type="GO" id="GO:0071555">
    <property type="term" value="P:cell wall organization"/>
    <property type="evidence" value="ECO:0007669"/>
    <property type="project" value="UniProtKB-KW"/>
</dbReference>
<proteinExistence type="inferred from homology"/>
<dbReference type="AlphaFoldDB" id="A0A679GGQ7"/>
<dbReference type="KEGG" id="poj:PtoMrB4_36600"/>
<gene>
    <name evidence="14" type="primary">flgJ</name>
    <name evidence="14" type="ORF">PtoMrB4_36600</name>
</gene>
<evidence type="ECO:0000256" key="11">
    <source>
        <dbReference type="ARBA" id="ARBA00030835"/>
    </source>
</evidence>
<keyword evidence="8 14" id="KW-0378">Hydrolase</keyword>
<evidence type="ECO:0000313" key="15">
    <source>
        <dbReference type="Proteomes" id="UP000501237"/>
    </source>
</evidence>
<name>A0A679GGQ7_9GAMM</name>
<dbReference type="Pfam" id="PF01832">
    <property type="entry name" value="Glucosaminidase"/>
    <property type="match status" value="1"/>
</dbReference>
<dbReference type="InterPro" id="IPR002901">
    <property type="entry name" value="MGlyc_endo_b_GlcNAc-like_dom"/>
</dbReference>
<comment type="similarity">
    <text evidence="4">In the C-terminal section; belongs to the glycosyl hydrolase 73 family.</text>
</comment>
<dbReference type="GO" id="GO:0071973">
    <property type="term" value="P:bacterial-type flagellum-dependent cell motility"/>
    <property type="evidence" value="ECO:0007669"/>
    <property type="project" value="TreeGrafter"/>
</dbReference>
<keyword evidence="9" id="KW-0326">Glycosidase</keyword>
<protein>
    <recommendedName>
        <fullName evidence="5">Peptidoglycan hydrolase FlgJ</fullName>
    </recommendedName>
    <alternativeName>
        <fullName evidence="11">Muramidase FlgJ</fullName>
    </alternativeName>
</protein>
<comment type="similarity">
    <text evidence="3">In the N-terminal section; belongs to the FlgJ family.</text>
</comment>
<evidence type="ECO:0000259" key="13">
    <source>
        <dbReference type="SMART" id="SM00047"/>
    </source>
</evidence>
<dbReference type="GO" id="GO:0042597">
    <property type="term" value="C:periplasmic space"/>
    <property type="evidence" value="ECO:0007669"/>
    <property type="project" value="UniProtKB-SubCell"/>
</dbReference>
<keyword evidence="7" id="KW-1005">Bacterial flagellum biogenesis</keyword>
<dbReference type="PANTHER" id="PTHR33308:SF9">
    <property type="entry name" value="PEPTIDOGLYCAN HYDROLASE FLGJ"/>
    <property type="match status" value="1"/>
</dbReference>
<evidence type="ECO:0000256" key="6">
    <source>
        <dbReference type="ARBA" id="ARBA00022764"/>
    </source>
</evidence>
<evidence type="ECO:0000256" key="1">
    <source>
        <dbReference type="ARBA" id="ARBA00002954"/>
    </source>
</evidence>